<dbReference type="EMBL" id="CP017812">
    <property type="protein sequence ID" value="AOZ72483.1"/>
    <property type="molecule type" value="Genomic_DNA"/>
</dbReference>
<name>A0A1D9MJX2_9ACTO</name>
<dbReference type="Proteomes" id="UP000176288">
    <property type="component" value="Chromosome"/>
</dbReference>
<gene>
    <name evidence="2" type="ORF">BK816_03555</name>
</gene>
<dbReference type="AlphaFoldDB" id="A0A1D9MJX2"/>
<dbReference type="InterPro" id="IPR013830">
    <property type="entry name" value="SGNH_hydro"/>
</dbReference>
<feature type="domain" description="SGNH hydrolase-type esterase" evidence="1">
    <location>
        <begin position="6"/>
        <end position="173"/>
    </location>
</feature>
<dbReference type="KEGG" id="avu:BK816_03555"/>
<accession>A0A1D9MJX2</accession>
<dbReference type="Gene3D" id="3.40.50.1110">
    <property type="entry name" value="SGNH hydrolase"/>
    <property type="match status" value="1"/>
</dbReference>
<dbReference type="SUPFAM" id="SSF52266">
    <property type="entry name" value="SGNH hydrolase"/>
    <property type="match status" value="1"/>
</dbReference>
<dbReference type="InterPro" id="IPR036514">
    <property type="entry name" value="SGNH_hydro_sf"/>
</dbReference>
<reference evidence="2 3" key="1">
    <citation type="submission" date="2016-10" db="EMBL/GenBank/DDBJ databases">
        <title>Actinomyces aegypiusis sp. nov., isolated from the Aegypius monachus in Qinghai Tibet Plateau China.</title>
        <authorList>
            <person name="Wang Y."/>
        </authorList>
    </citation>
    <scope>NUCLEOTIDE SEQUENCE [LARGE SCALE GENOMIC DNA]</scope>
    <source>
        <strain evidence="2 3">VUL4_3</strain>
    </source>
</reference>
<evidence type="ECO:0000259" key="1">
    <source>
        <dbReference type="Pfam" id="PF13472"/>
    </source>
</evidence>
<organism evidence="2 3">
    <name type="scientific">Boudabousia tangfeifanii</name>
    <dbReference type="NCBI Taxonomy" id="1912795"/>
    <lineage>
        <taxon>Bacteria</taxon>
        <taxon>Bacillati</taxon>
        <taxon>Actinomycetota</taxon>
        <taxon>Actinomycetes</taxon>
        <taxon>Actinomycetales</taxon>
        <taxon>Actinomycetaceae</taxon>
        <taxon>Boudabousia</taxon>
    </lineage>
</organism>
<dbReference type="RefSeq" id="WP_071163949.1">
    <property type="nucleotide sequence ID" value="NZ_CP017812.1"/>
</dbReference>
<dbReference type="OrthoDB" id="5196031at2"/>
<proteinExistence type="predicted"/>
<dbReference type="STRING" id="1912795.BK816_03555"/>
<keyword evidence="3" id="KW-1185">Reference proteome</keyword>
<evidence type="ECO:0000313" key="2">
    <source>
        <dbReference type="EMBL" id="AOZ72483.1"/>
    </source>
</evidence>
<sequence length="191" mass="21501">MTKLVFLGDELVAGTGDERALGWIGRAVTRTEFTSQTDVLVLGIPQETTQDLSQRFLEEVQRRRPDQSEPLYVAVGMGIHDIEAGISSARTRLHLANTLDGLTKLGAKVMLVSPPPLPSISSNDLEELVQIGYEVAHRRQITWVDLYHPLVEHEQWRSDFLDPQAALPKQTGYGLMAWLVLHDGWYEWLSN</sequence>
<protein>
    <recommendedName>
        <fullName evidence="1">SGNH hydrolase-type esterase domain-containing protein</fullName>
    </recommendedName>
</protein>
<dbReference type="Pfam" id="PF13472">
    <property type="entry name" value="Lipase_GDSL_2"/>
    <property type="match status" value="1"/>
</dbReference>
<evidence type="ECO:0000313" key="3">
    <source>
        <dbReference type="Proteomes" id="UP000176288"/>
    </source>
</evidence>